<reference evidence="2" key="1">
    <citation type="submission" date="2003-08" db="EMBL/GenBank/DDBJ databases">
        <authorList>
            <person name="Birren B."/>
            <person name="Nusbaum C."/>
            <person name="Abebe A."/>
            <person name="Abouelleil A."/>
            <person name="Adekoya E."/>
            <person name="Ait-zahra M."/>
            <person name="Allen N."/>
            <person name="Allen T."/>
            <person name="An P."/>
            <person name="Anderson M."/>
            <person name="Anderson S."/>
            <person name="Arachchi H."/>
            <person name="Armbruster J."/>
            <person name="Bachantsang P."/>
            <person name="Baldwin J."/>
            <person name="Barry A."/>
            <person name="Bayul T."/>
            <person name="Blitshsteyn B."/>
            <person name="Bloom T."/>
            <person name="Blye J."/>
            <person name="Boguslavskiy L."/>
            <person name="Borowsky M."/>
            <person name="Boukhgalter B."/>
            <person name="Brunache A."/>
            <person name="Butler J."/>
            <person name="Calixte N."/>
            <person name="Calvo S."/>
            <person name="Camarata J."/>
            <person name="Campo K."/>
            <person name="Chang J."/>
            <person name="Cheshatsang Y."/>
            <person name="Citroen M."/>
            <person name="Collymore A."/>
            <person name="Considine T."/>
            <person name="Cook A."/>
            <person name="Cooke P."/>
            <person name="Corum B."/>
            <person name="Cuomo C."/>
            <person name="David R."/>
            <person name="Dawoe T."/>
            <person name="Degray S."/>
            <person name="Dodge S."/>
            <person name="Dooley K."/>
            <person name="Dorje P."/>
            <person name="Dorjee K."/>
            <person name="Dorris L."/>
            <person name="Duffey N."/>
            <person name="Dupes A."/>
            <person name="Elkins T."/>
            <person name="Engels R."/>
            <person name="Erickson J."/>
            <person name="Farina A."/>
            <person name="Faro S."/>
            <person name="Ferreira P."/>
            <person name="Fischer H."/>
            <person name="Fitzgerald M."/>
            <person name="Foley K."/>
            <person name="Gage D."/>
            <person name="Galagan J."/>
            <person name="Gearin G."/>
            <person name="Gnerre S."/>
            <person name="Gnirke A."/>
            <person name="Goyette A."/>
            <person name="Graham J."/>
            <person name="Grandbois E."/>
            <person name="Gyaltsen K."/>
            <person name="Hafez N."/>
            <person name="Hagopian D."/>
            <person name="Hagos B."/>
            <person name="Hall J."/>
            <person name="Hatcher B."/>
            <person name="Heller A."/>
            <person name="Higgins H."/>
            <person name="Honan T."/>
            <person name="Horn A."/>
            <person name="Houde N."/>
            <person name="Hughes L."/>
            <person name="Hulme W."/>
            <person name="Husby E."/>
            <person name="Iliev I."/>
            <person name="Jaffe D."/>
            <person name="Jones C."/>
            <person name="Kamal M."/>
            <person name="Kamat A."/>
            <person name="Kamvysselis M."/>
            <person name="Karlsson E."/>
            <person name="Kells C."/>
            <person name="Kieu A."/>
            <person name="Kisner P."/>
            <person name="Kodira C."/>
            <person name="Kulbokas E."/>
            <person name="Labutti K."/>
            <person name="Lama D."/>
            <person name="Landers T."/>
            <person name="Leger J."/>
            <person name="Levine S."/>
            <person name="Lewis D."/>
            <person name="Lewis T."/>
            <person name="Lindblad-toh K."/>
            <person name="Liu X."/>
            <person name="Lokyitsang T."/>
            <person name="Lokyitsang Y."/>
            <person name="Lucien O."/>
            <person name="Lui A."/>
            <person name="Ma L.J."/>
            <person name="Mabbitt R."/>
            <person name="Macdonald J."/>
            <person name="Maclean C."/>
            <person name="Major J."/>
            <person name="Manning J."/>
            <person name="Marabella R."/>
            <person name="Maru K."/>
            <person name="Matthews C."/>
            <person name="Mauceli E."/>
            <person name="Mccarthy M."/>
            <person name="Mcdonough S."/>
            <person name="Mcghee T."/>
            <person name="Meldrim J."/>
            <person name="Meneus L."/>
            <person name="Mesirov J."/>
            <person name="Mihalev A."/>
            <person name="Mihova T."/>
            <person name="Mikkelsen T."/>
            <person name="Mlenga V."/>
            <person name="Moru K."/>
            <person name="Mozes J."/>
            <person name="Mulrain L."/>
            <person name="Munson G."/>
            <person name="Naylor J."/>
            <person name="Newes C."/>
            <person name="Nguyen C."/>
            <person name="Nguyen N."/>
            <person name="Nguyen T."/>
            <person name="Nicol R."/>
            <person name="Nielsen C."/>
            <person name="Nizzari M."/>
            <person name="Norbu C."/>
            <person name="Norbu N."/>
            <person name="O'donnell P."/>
            <person name="Okoawo O."/>
            <person name="O'leary S."/>
            <person name="Omotosho B."/>
            <person name="O'neill K."/>
            <person name="Osman S."/>
            <person name="Parker S."/>
            <person name="Perrin D."/>
            <person name="Phunkhang P."/>
            <person name="Piqani B."/>
            <person name="Purcell S."/>
            <person name="Rachupka T."/>
            <person name="Ramasamy U."/>
            <person name="Rameau R."/>
            <person name="Ray V."/>
            <person name="Raymond C."/>
            <person name="Retta R."/>
            <person name="Richardson S."/>
            <person name="Rise C."/>
            <person name="Rodriguez J."/>
            <person name="Rogers J."/>
            <person name="Rogov P."/>
            <person name="Rutman M."/>
            <person name="Schupbach R."/>
            <person name="Seaman C."/>
            <person name="Settipalli S."/>
            <person name="Sharpe T."/>
            <person name="Sheridan J."/>
            <person name="Sherpa N."/>
            <person name="Shi J."/>
            <person name="Smirnov S."/>
            <person name="Smith C."/>
            <person name="Sougnez C."/>
            <person name="Spencer B."/>
            <person name="Stalker J."/>
            <person name="Stange-thomann N."/>
            <person name="Stavropoulos S."/>
            <person name="Stetson K."/>
            <person name="Stone C."/>
            <person name="Stone S."/>
            <person name="Stubbs M."/>
            <person name="Talamas J."/>
            <person name="Tchuinga P."/>
            <person name="Tenzing P."/>
            <person name="Tesfaye S."/>
            <person name="Theodore J."/>
            <person name="Thoulutsang Y."/>
            <person name="Topham K."/>
            <person name="Towey S."/>
            <person name="Tsamla T."/>
            <person name="Tsomo N."/>
            <person name="Vallee D."/>
            <person name="Vassiliev H."/>
            <person name="Venkataraman V."/>
            <person name="Vinson J."/>
            <person name="Vo A."/>
            <person name="Wade C."/>
            <person name="Wang S."/>
            <person name="Wangchuk T."/>
            <person name="Wangdi T."/>
            <person name="Whittaker C."/>
            <person name="Wilkinson J."/>
            <person name="Wu Y."/>
            <person name="Wyman D."/>
            <person name="Yadav S."/>
            <person name="Yang S."/>
            <person name="Yang X."/>
            <person name="Yeager S."/>
            <person name="Yee E."/>
            <person name="Young G."/>
            <person name="Zainoun J."/>
            <person name="Zembeck L."/>
            <person name="Zimmer A."/>
            <person name="Zody M."/>
            <person name="Lander E."/>
        </authorList>
    </citation>
    <scope>NUCLEOTIDE SEQUENCE [LARGE SCALE GENOMIC DNA]</scope>
</reference>
<evidence type="ECO:0000313" key="2">
    <source>
        <dbReference type="Proteomes" id="UP000007875"/>
    </source>
</evidence>
<dbReference type="Ensembl" id="ENSCSAVT00000006860.1">
    <property type="protein sequence ID" value="ENSCSAVP00000006773.1"/>
    <property type="gene ID" value="ENSCSAVG00000004052.1"/>
</dbReference>
<proteinExistence type="predicted"/>
<dbReference type="AlphaFoldDB" id="H2YN71"/>
<reference evidence="1" key="2">
    <citation type="submission" date="2025-08" db="UniProtKB">
        <authorList>
            <consortium name="Ensembl"/>
        </authorList>
    </citation>
    <scope>IDENTIFICATION</scope>
</reference>
<dbReference type="Proteomes" id="UP000007875">
    <property type="component" value="Unassembled WGS sequence"/>
</dbReference>
<keyword evidence="2" id="KW-1185">Reference proteome</keyword>
<dbReference type="HOGENOM" id="CLU_3423243_0_0_1"/>
<name>H2YN71_CIOSA</name>
<protein>
    <submittedName>
        <fullName evidence="1">Uncharacterized protein</fullName>
    </submittedName>
</protein>
<evidence type="ECO:0000313" key="1">
    <source>
        <dbReference type="Ensembl" id="ENSCSAVP00000006773.1"/>
    </source>
</evidence>
<dbReference type="InParanoid" id="H2YN71"/>
<accession>H2YN71</accession>
<organism evidence="1 2">
    <name type="scientific">Ciona savignyi</name>
    <name type="common">Pacific transparent sea squirt</name>
    <dbReference type="NCBI Taxonomy" id="51511"/>
    <lineage>
        <taxon>Eukaryota</taxon>
        <taxon>Metazoa</taxon>
        <taxon>Chordata</taxon>
        <taxon>Tunicata</taxon>
        <taxon>Ascidiacea</taxon>
        <taxon>Phlebobranchia</taxon>
        <taxon>Cionidae</taxon>
        <taxon>Ciona</taxon>
    </lineage>
</organism>
<reference evidence="1" key="3">
    <citation type="submission" date="2025-09" db="UniProtKB">
        <authorList>
            <consortium name="Ensembl"/>
        </authorList>
    </citation>
    <scope>IDENTIFICATION</scope>
</reference>
<sequence length="23" mass="2673">MTHQWWCLGVTPQVDCLQLTISL</sequence>